<dbReference type="InterPro" id="IPR039251">
    <property type="entry name" value="OXLD1"/>
</dbReference>
<dbReference type="Pfam" id="PF09791">
    <property type="entry name" value="Oxidored-like"/>
    <property type="match status" value="1"/>
</dbReference>
<dbReference type="AlphaFoldDB" id="A0A922HJB6"/>
<comment type="caution">
    <text evidence="2">The sequence shown here is derived from an EMBL/GenBank/DDBJ whole genome shotgun (WGS) entry which is preliminary data.</text>
</comment>
<evidence type="ECO:0000313" key="2">
    <source>
        <dbReference type="EMBL" id="KAH9493884.1"/>
    </source>
</evidence>
<keyword evidence="3" id="KW-1185">Reference proteome</keyword>
<feature type="domain" description="Oxidoreductase-like" evidence="1">
    <location>
        <begin position="48"/>
        <end position="80"/>
    </location>
</feature>
<evidence type="ECO:0000313" key="3">
    <source>
        <dbReference type="Proteomes" id="UP000790347"/>
    </source>
</evidence>
<dbReference type="InterPro" id="IPR019180">
    <property type="entry name" value="Oxidoreductase-like_N"/>
</dbReference>
<dbReference type="PANTHER" id="PTHR21193">
    <property type="entry name" value="OXIDOREDUCTASE-LIKE DOMAIN-CONTAINING PROTEIN 1"/>
    <property type="match status" value="1"/>
</dbReference>
<dbReference type="GO" id="GO:0005739">
    <property type="term" value="C:mitochondrion"/>
    <property type="evidence" value="ECO:0007669"/>
    <property type="project" value="TreeGrafter"/>
</dbReference>
<reference evidence="2" key="2">
    <citation type="journal article" date="2022" name="Res Sq">
        <title>Comparative Genomics Reveals Insights into the Divergent Evolution of Astigmatic Mites and Household Pest Adaptations.</title>
        <authorList>
            <person name="Xiong Q."/>
            <person name="Wan A.T.-Y."/>
            <person name="Liu X.-Y."/>
            <person name="Fung C.S.-H."/>
            <person name="Xiao X."/>
            <person name="Malainual N."/>
            <person name="Hou J."/>
            <person name="Wang L."/>
            <person name="Wang M."/>
            <person name="Yang K."/>
            <person name="Cui Y."/>
            <person name="Leung E."/>
            <person name="Nong W."/>
            <person name="Shin S.-K."/>
            <person name="Au S."/>
            <person name="Jeong K.Y."/>
            <person name="Chew F.T."/>
            <person name="Hui J."/>
            <person name="Leung T.F."/>
            <person name="Tungtrongchitr A."/>
            <person name="Zhong N."/>
            <person name="Liu Z."/>
            <person name="Tsui S."/>
        </authorList>
    </citation>
    <scope>NUCLEOTIDE SEQUENCE</scope>
    <source>
        <strain evidence="2">Derf</strain>
        <tissue evidence="2">Whole organism</tissue>
    </source>
</reference>
<dbReference type="PANTHER" id="PTHR21193:SF3">
    <property type="entry name" value="OXIDOREDUCTASE-LIKE DOMAIN-CONTAINING PROTEIN 1"/>
    <property type="match status" value="1"/>
</dbReference>
<dbReference type="EMBL" id="ASGP02000008">
    <property type="protein sequence ID" value="KAH9493884.1"/>
    <property type="molecule type" value="Genomic_DNA"/>
</dbReference>
<organism evidence="2 3">
    <name type="scientific">Dermatophagoides farinae</name>
    <name type="common">American house dust mite</name>
    <dbReference type="NCBI Taxonomy" id="6954"/>
    <lineage>
        <taxon>Eukaryota</taxon>
        <taxon>Metazoa</taxon>
        <taxon>Ecdysozoa</taxon>
        <taxon>Arthropoda</taxon>
        <taxon>Chelicerata</taxon>
        <taxon>Arachnida</taxon>
        <taxon>Acari</taxon>
        <taxon>Acariformes</taxon>
        <taxon>Sarcoptiformes</taxon>
        <taxon>Astigmata</taxon>
        <taxon>Psoroptidia</taxon>
        <taxon>Analgoidea</taxon>
        <taxon>Pyroglyphidae</taxon>
        <taxon>Dermatophagoidinae</taxon>
        <taxon>Dermatophagoides</taxon>
    </lineage>
</organism>
<gene>
    <name evidence="2" type="primary">OXLD1</name>
    <name evidence="2" type="ORF">DERF_014612</name>
</gene>
<evidence type="ECO:0000259" key="1">
    <source>
        <dbReference type="Pfam" id="PF09791"/>
    </source>
</evidence>
<reference evidence="2" key="1">
    <citation type="submission" date="2013-05" db="EMBL/GenBank/DDBJ databases">
        <authorList>
            <person name="Yim A.K.Y."/>
            <person name="Chan T.F."/>
            <person name="Ji K.M."/>
            <person name="Liu X.Y."/>
            <person name="Zhou J.W."/>
            <person name="Li R.Q."/>
            <person name="Yang K.Y."/>
            <person name="Li J."/>
            <person name="Li M."/>
            <person name="Law P.T.W."/>
            <person name="Wu Y.L."/>
            <person name="Cai Z.L."/>
            <person name="Qin H."/>
            <person name="Bao Y."/>
            <person name="Leung R.K.K."/>
            <person name="Ng P.K.S."/>
            <person name="Zou J."/>
            <person name="Zhong X.J."/>
            <person name="Ran P.X."/>
            <person name="Zhong N.S."/>
            <person name="Liu Z.G."/>
            <person name="Tsui S.K.W."/>
        </authorList>
    </citation>
    <scope>NUCLEOTIDE SEQUENCE</scope>
    <source>
        <strain evidence="2">Derf</strain>
        <tissue evidence="2">Whole organism</tissue>
    </source>
</reference>
<name>A0A922HJB6_DERFA</name>
<sequence>MIKKFSPWSRYGSITRKFFPITDKKAIHFSNSYLNNENEQTAEGRRRQPPSPPPADLCCQSGCTKCVWVEYCHELVEFYKNDGLERAEQELKYHVKDPSLRMFIKMELKQTLKHK</sequence>
<dbReference type="Proteomes" id="UP000790347">
    <property type="component" value="Unassembled WGS sequence"/>
</dbReference>
<protein>
    <submittedName>
        <fullName evidence="2">Oxidoreductase-like domain-containing protein 1</fullName>
    </submittedName>
</protein>
<proteinExistence type="predicted"/>
<accession>A0A922HJB6</accession>